<feature type="compositionally biased region" description="Low complexity" evidence="1">
    <location>
        <begin position="15"/>
        <end position="36"/>
    </location>
</feature>
<protein>
    <submittedName>
        <fullName evidence="2">Uncharacterized protein</fullName>
    </submittedName>
</protein>
<feature type="compositionally biased region" description="Gly residues" evidence="1">
    <location>
        <begin position="41"/>
        <end position="51"/>
    </location>
</feature>
<proteinExistence type="predicted"/>
<dbReference type="RefSeq" id="WP_323451124.1">
    <property type="nucleotide sequence ID" value="NZ_BSBI01000018.1"/>
</dbReference>
<accession>A0ABQ5P9K6</accession>
<dbReference type="EMBL" id="BSBI01000018">
    <property type="protein sequence ID" value="GLF99173.1"/>
    <property type="molecule type" value="Genomic_DNA"/>
</dbReference>
<reference evidence="2 3" key="1">
    <citation type="submission" date="2022-10" db="EMBL/GenBank/DDBJ databases">
        <title>Draft genome sequence of Streptomyces sp. YSPA8.</title>
        <authorList>
            <person name="Moriuchi R."/>
            <person name="Dohra H."/>
            <person name="Yamamura H."/>
            <person name="Kodani S."/>
        </authorList>
    </citation>
    <scope>NUCLEOTIDE SEQUENCE [LARGE SCALE GENOMIC DNA]</scope>
    <source>
        <strain evidence="2 3">YSPA8</strain>
    </source>
</reference>
<organism evidence="2 3">
    <name type="scientific">Streptomyces yaizuensis</name>
    <dbReference type="NCBI Taxonomy" id="2989713"/>
    <lineage>
        <taxon>Bacteria</taxon>
        <taxon>Bacillati</taxon>
        <taxon>Actinomycetota</taxon>
        <taxon>Actinomycetes</taxon>
        <taxon>Kitasatosporales</taxon>
        <taxon>Streptomycetaceae</taxon>
        <taxon>Streptomyces</taxon>
    </lineage>
</organism>
<sequence length="51" mass="4837">MLYVDTLASACAGAAPNGCGPPADGRRAATGATAPRHTVRDGGGTASGVIP</sequence>
<keyword evidence="3" id="KW-1185">Reference proteome</keyword>
<evidence type="ECO:0000256" key="1">
    <source>
        <dbReference type="SAM" id="MobiDB-lite"/>
    </source>
</evidence>
<comment type="caution">
    <text evidence="2">The sequence shown here is derived from an EMBL/GenBank/DDBJ whole genome shotgun (WGS) entry which is preliminary data.</text>
</comment>
<feature type="region of interest" description="Disordered" evidence="1">
    <location>
        <begin position="15"/>
        <end position="51"/>
    </location>
</feature>
<evidence type="ECO:0000313" key="3">
    <source>
        <dbReference type="Proteomes" id="UP001291653"/>
    </source>
</evidence>
<name>A0ABQ5P9K6_9ACTN</name>
<dbReference type="Proteomes" id="UP001291653">
    <property type="component" value="Unassembled WGS sequence"/>
</dbReference>
<gene>
    <name evidence="2" type="ORF">SYYSPA8_32770</name>
</gene>
<evidence type="ECO:0000313" key="2">
    <source>
        <dbReference type="EMBL" id="GLF99173.1"/>
    </source>
</evidence>